<dbReference type="PANTHER" id="PTHR36924">
    <property type="entry name" value="ANTITOXIN HIGA-1"/>
    <property type="match status" value="1"/>
</dbReference>
<evidence type="ECO:0000259" key="2">
    <source>
        <dbReference type="PROSITE" id="PS50943"/>
    </source>
</evidence>
<keyword evidence="1" id="KW-0238">DNA-binding</keyword>
<proteinExistence type="predicted"/>
<comment type="caution">
    <text evidence="3">The sequence shown here is derived from an EMBL/GenBank/DDBJ whole genome shotgun (WGS) entry which is preliminary data.</text>
</comment>
<dbReference type="AlphaFoldDB" id="A0A6B0YWU4"/>
<evidence type="ECO:0000256" key="1">
    <source>
        <dbReference type="ARBA" id="ARBA00023125"/>
    </source>
</evidence>
<dbReference type="GO" id="GO:0003677">
    <property type="term" value="F:DNA binding"/>
    <property type="evidence" value="ECO:0007669"/>
    <property type="project" value="UniProtKB-KW"/>
</dbReference>
<dbReference type="PROSITE" id="PS50943">
    <property type="entry name" value="HTH_CROC1"/>
    <property type="match status" value="1"/>
</dbReference>
<sequence>MPIKSDDVAGNAPGPAELIHPGEHLTEILQELGITQYRLAKTIDVPAIRIHEIVHGRRSITADTALRIGKALGMTADYWLNLQHKYDLDVARAKTDTSAIEPLVEVSL</sequence>
<dbReference type="InterPro" id="IPR013430">
    <property type="entry name" value="Toxin_antidote_HigA"/>
</dbReference>
<accession>A0A6B0YWU4</accession>
<dbReference type="EMBL" id="VXRG01000103">
    <property type="protein sequence ID" value="MXY94222.1"/>
    <property type="molecule type" value="Genomic_DNA"/>
</dbReference>
<evidence type="ECO:0000313" key="3">
    <source>
        <dbReference type="EMBL" id="MXY94222.1"/>
    </source>
</evidence>
<dbReference type="SUPFAM" id="SSF47413">
    <property type="entry name" value="lambda repressor-like DNA-binding domains"/>
    <property type="match status" value="1"/>
</dbReference>
<name>A0A6B0YWU4_9CHLR</name>
<dbReference type="NCBIfam" id="TIGR02607">
    <property type="entry name" value="antidote_HigA"/>
    <property type="match status" value="1"/>
</dbReference>
<protein>
    <submittedName>
        <fullName evidence="3">HigA family addiction module antidote protein</fullName>
    </submittedName>
</protein>
<dbReference type="InterPro" id="IPR001387">
    <property type="entry name" value="Cro/C1-type_HTH"/>
</dbReference>
<organism evidence="3">
    <name type="scientific">Caldilineaceae bacterium SB0664_bin_27</name>
    <dbReference type="NCBI Taxonomy" id="2605260"/>
    <lineage>
        <taxon>Bacteria</taxon>
        <taxon>Bacillati</taxon>
        <taxon>Chloroflexota</taxon>
        <taxon>Caldilineae</taxon>
        <taxon>Caldilineales</taxon>
        <taxon>Caldilineaceae</taxon>
    </lineage>
</organism>
<gene>
    <name evidence="3" type="ORF">F4Y42_12335</name>
</gene>
<reference evidence="3" key="1">
    <citation type="submission" date="2019-09" db="EMBL/GenBank/DDBJ databases">
        <title>Characterisation of the sponge microbiome using genome-centric metagenomics.</title>
        <authorList>
            <person name="Engelberts J.P."/>
            <person name="Robbins S.J."/>
            <person name="De Goeij J.M."/>
            <person name="Aranda M."/>
            <person name="Bell S.C."/>
            <person name="Webster N.S."/>
        </authorList>
    </citation>
    <scope>NUCLEOTIDE SEQUENCE</scope>
    <source>
        <strain evidence="3">SB0664_bin_27</strain>
    </source>
</reference>
<dbReference type="Gene3D" id="1.10.260.40">
    <property type="entry name" value="lambda repressor-like DNA-binding domains"/>
    <property type="match status" value="1"/>
</dbReference>
<dbReference type="InterPro" id="IPR010982">
    <property type="entry name" value="Lambda_DNA-bd_dom_sf"/>
</dbReference>
<dbReference type="PANTHER" id="PTHR36924:SF1">
    <property type="entry name" value="ANTITOXIN HIGA-1"/>
    <property type="match status" value="1"/>
</dbReference>
<feature type="domain" description="HTH cro/C1-type" evidence="2">
    <location>
        <begin position="25"/>
        <end position="79"/>
    </location>
</feature>
<dbReference type="Pfam" id="PF01381">
    <property type="entry name" value="HTH_3"/>
    <property type="match status" value="1"/>
</dbReference>
<dbReference type="CDD" id="cd00093">
    <property type="entry name" value="HTH_XRE"/>
    <property type="match status" value="1"/>
</dbReference>
<dbReference type="SMART" id="SM00530">
    <property type="entry name" value="HTH_XRE"/>
    <property type="match status" value="1"/>
</dbReference>